<keyword evidence="2" id="KW-1185">Reference proteome</keyword>
<dbReference type="AlphaFoldDB" id="A0ABD0PLQ3"/>
<feature type="non-terminal residue" evidence="1">
    <location>
        <position position="86"/>
    </location>
</feature>
<name>A0ABD0PLQ3_CIRMR</name>
<organism evidence="1 2">
    <name type="scientific">Cirrhinus mrigala</name>
    <name type="common">Mrigala</name>
    <dbReference type="NCBI Taxonomy" id="683832"/>
    <lineage>
        <taxon>Eukaryota</taxon>
        <taxon>Metazoa</taxon>
        <taxon>Chordata</taxon>
        <taxon>Craniata</taxon>
        <taxon>Vertebrata</taxon>
        <taxon>Euteleostomi</taxon>
        <taxon>Actinopterygii</taxon>
        <taxon>Neopterygii</taxon>
        <taxon>Teleostei</taxon>
        <taxon>Ostariophysi</taxon>
        <taxon>Cypriniformes</taxon>
        <taxon>Cyprinidae</taxon>
        <taxon>Labeoninae</taxon>
        <taxon>Labeonini</taxon>
        <taxon>Cirrhinus</taxon>
    </lineage>
</organism>
<accession>A0ABD0PLQ3</accession>
<comment type="caution">
    <text evidence="1">The sequence shown here is derived from an EMBL/GenBank/DDBJ whole genome shotgun (WGS) entry which is preliminary data.</text>
</comment>
<gene>
    <name evidence="1" type="ORF">M9458_030951</name>
</gene>
<dbReference type="InterPro" id="IPR052090">
    <property type="entry name" value="Cytolytic_pore-forming_toxin"/>
</dbReference>
<evidence type="ECO:0000313" key="1">
    <source>
        <dbReference type="EMBL" id="KAL0174983.1"/>
    </source>
</evidence>
<dbReference type="Proteomes" id="UP001529510">
    <property type="component" value="Unassembled WGS sequence"/>
</dbReference>
<dbReference type="PANTHER" id="PTHR31594">
    <property type="entry name" value="AIG1-TYPE G DOMAIN-CONTAINING PROTEIN"/>
    <property type="match status" value="1"/>
</dbReference>
<protein>
    <submittedName>
        <fullName evidence="1">Uncharacterized protein</fullName>
    </submittedName>
</protein>
<proteinExistence type="predicted"/>
<dbReference type="EMBL" id="JAMKFB020000015">
    <property type="protein sequence ID" value="KAL0174983.1"/>
    <property type="molecule type" value="Genomic_DNA"/>
</dbReference>
<evidence type="ECO:0000313" key="2">
    <source>
        <dbReference type="Proteomes" id="UP001529510"/>
    </source>
</evidence>
<reference evidence="1 2" key="1">
    <citation type="submission" date="2024-05" db="EMBL/GenBank/DDBJ databases">
        <title>Genome sequencing and assembly of Indian major carp, Cirrhinus mrigala (Hamilton, 1822).</title>
        <authorList>
            <person name="Mohindra V."/>
            <person name="Chowdhury L.M."/>
            <person name="Lal K."/>
            <person name="Jena J.K."/>
        </authorList>
    </citation>
    <scope>NUCLEOTIDE SEQUENCE [LARGE SCALE GENOMIC DNA]</scope>
    <source>
        <strain evidence="1">CM1030</strain>
        <tissue evidence="1">Blood</tissue>
    </source>
</reference>
<feature type="non-terminal residue" evidence="1">
    <location>
        <position position="1"/>
    </location>
</feature>
<dbReference type="PANTHER" id="PTHR31594:SF16">
    <property type="entry name" value="SI:CH211-281L24.3"/>
    <property type="match status" value="1"/>
</dbReference>
<sequence>LLSVQCLDLTECKSEALSLTTLLGLQDPLTIRFSKEPLQQLVSVVYEAQDNELTHCFLKKVSTDLTSCSLTWEVIHYLLQHQALNL</sequence>